<dbReference type="InterPro" id="IPR009057">
    <property type="entry name" value="Homeodomain-like_sf"/>
</dbReference>
<keyword evidence="2" id="KW-0238">DNA-binding</keyword>
<accession>A0ABW0VPX0</accession>
<evidence type="ECO:0000313" key="6">
    <source>
        <dbReference type="Proteomes" id="UP001596047"/>
    </source>
</evidence>
<evidence type="ECO:0000256" key="3">
    <source>
        <dbReference type="ARBA" id="ARBA00023163"/>
    </source>
</evidence>
<dbReference type="SMART" id="SM00342">
    <property type="entry name" value="HTH_ARAC"/>
    <property type="match status" value="1"/>
</dbReference>
<dbReference type="PANTHER" id="PTHR43280:SF2">
    <property type="entry name" value="HTH-TYPE TRANSCRIPTIONAL REGULATOR EXSA"/>
    <property type="match status" value="1"/>
</dbReference>
<dbReference type="Proteomes" id="UP001596047">
    <property type="component" value="Unassembled WGS sequence"/>
</dbReference>
<dbReference type="Pfam" id="PF02311">
    <property type="entry name" value="AraC_binding"/>
    <property type="match status" value="1"/>
</dbReference>
<keyword evidence="1" id="KW-0805">Transcription regulation</keyword>
<dbReference type="PROSITE" id="PS01124">
    <property type="entry name" value="HTH_ARAC_FAMILY_2"/>
    <property type="match status" value="1"/>
</dbReference>
<dbReference type="InterPro" id="IPR014710">
    <property type="entry name" value="RmlC-like_jellyroll"/>
</dbReference>
<dbReference type="PRINTS" id="PR00032">
    <property type="entry name" value="HTHARAC"/>
</dbReference>
<dbReference type="Pfam" id="PF12833">
    <property type="entry name" value="HTH_18"/>
    <property type="match status" value="1"/>
</dbReference>
<comment type="caution">
    <text evidence="5">The sequence shown here is derived from an EMBL/GenBank/DDBJ whole genome shotgun (WGS) entry which is preliminary data.</text>
</comment>
<evidence type="ECO:0000256" key="2">
    <source>
        <dbReference type="ARBA" id="ARBA00023125"/>
    </source>
</evidence>
<evidence type="ECO:0000256" key="1">
    <source>
        <dbReference type="ARBA" id="ARBA00023015"/>
    </source>
</evidence>
<dbReference type="InterPro" id="IPR018060">
    <property type="entry name" value="HTH_AraC"/>
</dbReference>
<dbReference type="RefSeq" id="WP_379186404.1">
    <property type="nucleotide sequence ID" value="NZ_JBHSOW010000008.1"/>
</dbReference>
<dbReference type="InterPro" id="IPR020449">
    <property type="entry name" value="Tscrpt_reg_AraC-type_HTH"/>
</dbReference>
<keyword evidence="3" id="KW-0804">Transcription</keyword>
<dbReference type="Gene3D" id="1.10.10.60">
    <property type="entry name" value="Homeodomain-like"/>
    <property type="match status" value="2"/>
</dbReference>
<dbReference type="SUPFAM" id="SSF46689">
    <property type="entry name" value="Homeodomain-like"/>
    <property type="match status" value="2"/>
</dbReference>
<dbReference type="Gene3D" id="2.60.120.10">
    <property type="entry name" value="Jelly Rolls"/>
    <property type="match status" value="1"/>
</dbReference>
<evidence type="ECO:0000313" key="5">
    <source>
        <dbReference type="EMBL" id="MFC5647940.1"/>
    </source>
</evidence>
<dbReference type="PANTHER" id="PTHR43280">
    <property type="entry name" value="ARAC-FAMILY TRANSCRIPTIONAL REGULATOR"/>
    <property type="match status" value="1"/>
</dbReference>
<dbReference type="InterPro" id="IPR037923">
    <property type="entry name" value="HTH-like"/>
</dbReference>
<gene>
    <name evidence="5" type="ORF">ACFPYJ_02170</name>
</gene>
<feature type="domain" description="HTH araC/xylS-type" evidence="4">
    <location>
        <begin position="149"/>
        <end position="247"/>
    </location>
</feature>
<dbReference type="SUPFAM" id="SSF51215">
    <property type="entry name" value="Regulatory protein AraC"/>
    <property type="match status" value="1"/>
</dbReference>
<reference evidence="6" key="1">
    <citation type="journal article" date="2019" name="Int. J. Syst. Evol. Microbiol.">
        <title>The Global Catalogue of Microorganisms (GCM) 10K type strain sequencing project: providing services to taxonomists for standard genome sequencing and annotation.</title>
        <authorList>
            <consortium name="The Broad Institute Genomics Platform"/>
            <consortium name="The Broad Institute Genome Sequencing Center for Infectious Disease"/>
            <person name="Wu L."/>
            <person name="Ma J."/>
        </authorList>
    </citation>
    <scope>NUCLEOTIDE SEQUENCE [LARGE SCALE GENOMIC DNA]</scope>
    <source>
        <strain evidence="6">CGMCC 1.3240</strain>
    </source>
</reference>
<evidence type="ECO:0000259" key="4">
    <source>
        <dbReference type="PROSITE" id="PS01124"/>
    </source>
</evidence>
<sequence>MNTKLTIFCAAVRDKDWYMYMHQHACYELVYYLNGEGTTTVNGRVYSFQPGSFTIIPPATMHDERHTRQSDVIFIGFHAPPAYSPACGLFEDLKPFPIREKLLQMKQEFTEKQPLYAEKLDLLTGELIIDFLRFYQPKATHNPITEKLNYVRNYMNEHFRQKTEVEQLAAIAGYSYDRFRHLFKEVHGQSPQTYLLGKRIEHARSLLVQTALSISHIAQESGFSTDAQFCSLFKRETGCSPRQFRLAFTSGIP</sequence>
<keyword evidence="6" id="KW-1185">Reference proteome</keyword>
<protein>
    <submittedName>
        <fullName evidence="5">Helix-turn-helix domain-containing protein</fullName>
    </submittedName>
</protein>
<proteinExistence type="predicted"/>
<name>A0ABW0VPX0_9BACL</name>
<organism evidence="5 6">
    <name type="scientific">Paenibacillus solisilvae</name>
    <dbReference type="NCBI Taxonomy" id="2486751"/>
    <lineage>
        <taxon>Bacteria</taxon>
        <taxon>Bacillati</taxon>
        <taxon>Bacillota</taxon>
        <taxon>Bacilli</taxon>
        <taxon>Bacillales</taxon>
        <taxon>Paenibacillaceae</taxon>
        <taxon>Paenibacillus</taxon>
    </lineage>
</organism>
<dbReference type="EMBL" id="JBHSOW010000008">
    <property type="protein sequence ID" value="MFC5647940.1"/>
    <property type="molecule type" value="Genomic_DNA"/>
</dbReference>
<dbReference type="InterPro" id="IPR003313">
    <property type="entry name" value="AraC-bd"/>
</dbReference>